<evidence type="ECO:0000256" key="1">
    <source>
        <dbReference type="SAM" id="MobiDB-lite"/>
    </source>
</evidence>
<dbReference type="Pfam" id="PF01547">
    <property type="entry name" value="SBP_bac_1"/>
    <property type="match status" value="1"/>
</dbReference>
<dbReference type="PROSITE" id="PS51257">
    <property type="entry name" value="PROKAR_LIPOPROTEIN"/>
    <property type="match status" value="1"/>
</dbReference>
<sequence length="485" mass="53747">MKNNLRVVGALTIIAIMMIMTACSGNGGKGTGGNANNDNRGQETPISASPSPNVEKKNSEITLTVQFPKSDNVVEIPVYEDKMKRFGEKYPHVKMVKNDWWYKSDEIGIKMAAHQAPSGFYVPATEGGTLVGHEWAADLTPFLKNYEFANDFNEKLTTQFTVDGKLYAVPKNAYISSIIINKKLFEEKNVPIPSLDWTWDEFYEAAKATADPAKGIAGFAIMAKGNEGGWNWTNFLYQAGGAAQEVQDDKVVSTFNSEAGVKAMEFMKKLRWEGNAMPQNWALNYGDVYNLFKQGRAAIVLGESGQIEDAVNNGGMDKNDLMILPMPSMEKGGAHVGVLGGNYMIVNPQESMEVQQAAFDFITFDMFKDSEIDVLKTVLEDRKAKGQIKAYGSAAYYYKADSEFGKKFEALLDKYPDNVYKLDPKVIEAMVGIPEPAYNGQEFYGTITNVMQEVFTNEKADVKALLDEAAKNFDNEVLSKVTIQK</sequence>
<dbReference type="PANTHER" id="PTHR43649:SF16">
    <property type="entry name" value="SUGAR-BINDING LIPOPROTEIN"/>
    <property type="match status" value="1"/>
</dbReference>
<keyword evidence="4" id="KW-1185">Reference proteome</keyword>
<evidence type="ECO:0000256" key="2">
    <source>
        <dbReference type="SAM" id="SignalP"/>
    </source>
</evidence>
<feature type="signal peptide" evidence="2">
    <location>
        <begin position="1"/>
        <end position="24"/>
    </location>
</feature>
<accession>A0A2R5EJJ8</accession>
<feature type="region of interest" description="Disordered" evidence="1">
    <location>
        <begin position="30"/>
        <end position="55"/>
    </location>
</feature>
<feature type="chain" id="PRO_5015302202" evidence="2">
    <location>
        <begin position="25"/>
        <end position="485"/>
    </location>
</feature>
<organism evidence="3 4">
    <name type="scientific">Paenibacillus agaridevorans</name>
    <dbReference type="NCBI Taxonomy" id="171404"/>
    <lineage>
        <taxon>Bacteria</taxon>
        <taxon>Bacillati</taxon>
        <taxon>Bacillota</taxon>
        <taxon>Bacilli</taxon>
        <taxon>Bacillales</taxon>
        <taxon>Paenibacillaceae</taxon>
        <taxon>Paenibacillus</taxon>
    </lineage>
</organism>
<evidence type="ECO:0000313" key="3">
    <source>
        <dbReference type="EMBL" id="GBG06265.1"/>
    </source>
</evidence>
<proteinExistence type="predicted"/>
<protein>
    <submittedName>
        <fullName evidence="3">ABC transporter substrate-binding protein</fullName>
    </submittedName>
</protein>
<dbReference type="InterPro" id="IPR050490">
    <property type="entry name" value="Bact_solute-bd_prot1"/>
</dbReference>
<dbReference type="Proteomes" id="UP000245202">
    <property type="component" value="Unassembled WGS sequence"/>
</dbReference>
<dbReference type="InterPro" id="IPR006059">
    <property type="entry name" value="SBP"/>
</dbReference>
<dbReference type="AlphaFoldDB" id="A0A2R5EJJ8"/>
<dbReference type="PANTHER" id="PTHR43649">
    <property type="entry name" value="ARABINOSE-BINDING PROTEIN-RELATED"/>
    <property type="match status" value="1"/>
</dbReference>
<reference evidence="3 4" key="1">
    <citation type="submission" date="2017-08" db="EMBL/GenBank/DDBJ databases">
        <title>Substantial Increase in Enzyme Production by Combined Drug-Resistance Mutations in Paenibacillus agaridevorans.</title>
        <authorList>
            <person name="Tanaka Y."/>
            <person name="Funane K."/>
            <person name="Hosaka T."/>
            <person name="Shiwa Y."/>
            <person name="Fujita N."/>
            <person name="Miyazaki T."/>
            <person name="Yoshikawa H."/>
            <person name="Murakami K."/>
            <person name="Kasahara K."/>
            <person name="Inaoka T."/>
            <person name="Hiraga Y."/>
            <person name="Ochi K."/>
        </authorList>
    </citation>
    <scope>NUCLEOTIDE SEQUENCE [LARGE SCALE GENOMIC DNA]</scope>
    <source>
        <strain evidence="3 4">T-3040</strain>
    </source>
</reference>
<dbReference type="CDD" id="cd13585">
    <property type="entry name" value="PBP2_TMBP_like"/>
    <property type="match status" value="1"/>
</dbReference>
<gene>
    <name evidence="3" type="ORF">PAT3040_00782</name>
</gene>
<name>A0A2R5EJJ8_9BACL</name>
<dbReference type="Gene3D" id="3.40.190.10">
    <property type="entry name" value="Periplasmic binding protein-like II"/>
    <property type="match status" value="1"/>
</dbReference>
<dbReference type="RefSeq" id="WP_108991607.1">
    <property type="nucleotide sequence ID" value="NZ_BDQX01000039.1"/>
</dbReference>
<dbReference type="SUPFAM" id="SSF53850">
    <property type="entry name" value="Periplasmic binding protein-like II"/>
    <property type="match status" value="1"/>
</dbReference>
<dbReference type="EMBL" id="BDQX01000039">
    <property type="protein sequence ID" value="GBG06265.1"/>
    <property type="molecule type" value="Genomic_DNA"/>
</dbReference>
<comment type="caution">
    <text evidence="3">The sequence shown here is derived from an EMBL/GenBank/DDBJ whole genome shotgun (WGS) entry which is preliminary data.</text>
</comment>
<evidence type="ECO:0000313" key="4">
    <source>
        <dbReference type="Proteomes" id="UP000245202"/>
    </source>
</evidence>
<feature type="compositionally biased region" description="Polar residues" evidence="1">
    <location>
        <begin position="42"/>
        <end position="52"/>
    </location>
</feature>
<keyword evidence="2" id="KW-0732">Signal</keyword>